<feature type="region of interest" description="Disordered" evidence="1">
    <location>
        <begin position="335"/>
        <end position="424"/>
    </location>
</feature>
<feature type="region of interest" description="Disordered" evidence="1">
    <location>
        <begin position="148"/>
        <end position="214"/>
    </location>
</feature>
<sequence>MAPCNASNLDQQYPALEKTVKRHNNTVVAAVHGSTPIPLVNLSLSNSTNAISLHVNPAGNVGAGSFNFAAAAKQPMSGSGNEGGSTGHNISSSNQNINKYLVLTTSISNNNNNSNVAFVNRKSKEKTPPANSFAACSTATTNVLISNNLNDSAPCTRRSKKDRQQQQQLSTIALNSSSNNTKKFVSSNSTGSMTSQQTKSSAKSHLKSSASLPPMSLTGSINISNRPAVIILNDDRNASGCRLVNDFTFGDFNEEELKMFDDDHETGDLPSHQDDAEIRRGRDYYEKVTSVPATATKTSNYLLNDSGASYCTDMIANSNLDASTPNISFPASNQVSAISTTSGQQQSMPTPAQSGDKGIYISGATGANRTNRHLQQQQPQVQSRLSPSKQKNNQLNNYLSNSASMTHCNSSNNETNAPPQHNSIDNLEMQSTVPAPQQLETCNDIETAIIAAARAAQQLQYKTSNSSSNSSSFSSSSLASAASSINNYPGNSSNNTYDARNRINSNSHIITTAAAAHARSHHFVQQRSLSGNNVLNYQEQQPILTQYEAEGGVVTANINSYAATPSSRSPSRMRRISIAGTTVISKEYSLYYIPPTPSRLSTLGAQHQNDVIVDFIGSAWEEVVNSKVTKIYDGQ</sequence>
<protein>
    <submittedName>
        <fullName evidence="2">Uncharacterized protein</fullName>
    </submittedName>
</protein>
<accession>A0A1A9WFX1</accession>
<reference evidence="3" key="1">
    <citation type="submission" date="2014-03" db="EMBL/GenBank/DDBJ databases">
        <authorList>
            <person name="Aksoy S."/>
            <person name="Warren W."/>
            <person name="Wilson R.K."/>
        </authorList>
    </citation>
    <scope>NUCLEOTIDE SEQUENCE [LARGE SCALE GENOMIC DNA]</scope>
    <source>
        <strain evidence="3">IAEA</strain>
    </source>
</reference>
<proteinExistence type="predicted"/>
<keyword evidence="3" id="KW-1185">Reference proteome</keyword>
<evidence type="ECO:0000313" key="2">
    <source>
        <dbReference type="EnsemblMetazoa" id="GBRI018307-PA"/>
    </source>
</evidence>
<dbReference type="AlphaFoldDB" id="A0A1A9WFX1"/>
<dbReference type="Proteomes" id="UP000091820">
    <property type="component" value="Unassembled WGS sequence"/>
</dbReference>
<dbReference type="EnsemblMetazoa" id="GBRI018307-RA">
    <property type="protein sequence ID" value="GBRI018307-PA"/>
    <property type="gene ID" value="GBRI018307"/>
</dbReference>
<feature type="compositionally biased region" description="Low complexity" evidence="1">
    <location>
        <begin position="199"/>
        <end position="212"/>
    </location>
</feature>
<dbReference type="STRING" id="37001.A0A1A9WFX1"/>
<name>A0A1A9WFX1_9MUSC</name>
<evidence type="ECO:0000256" key="1">
    <source>
        <dbReference type="SAM" id="MobiDB-lite"/>
    </source>
</evidence>
<dbReference type="VEuPathDB" id="VectorBase:GBRI018307"/>
<organism evidence="2 3">
    <name type="scientific">Glossina brevipalpis</name>
    <dbReference type="NCBI Taxonomy" id="37001"/>
    <lineage>
        <taxon>Eukaryota</taxon>
        <taxon>Metazoa</taxon>
        <taxon>Ecdysozoa</taxon>
        <taxon>Arthropoda</taxon>
        <taxon>Hexapoda</taxon>
        <taxon>Insecta</taxon>
        <taxon>Pterygota</taxon>
        <taxon>Neoptera</taxon>
        <taxon>Endopterygota</taxon>
        <taxon>Diptera</taxon>
        <taxon>Brachycera</taxon>
        <taxon>Muscomorpha</taxon>
        <taxon>Hippoboscoidea</taxon>
        <taxon>Glossinidae</taxon>
        <taxon>Glossina</taxon>
    </lineage>
</organism>
<feature type="compositionally biased region" description="Polar residues" evidence="1">
    <location>
        <begin position="335"/>
        <end position="353"/>
    </location>
</feature>
<feature type="compositionally biased region" description="Polar residues" evidence="1">
    <location>
        <begin position="383"/>
        <end position="424"/>
    </location>
</feature>
<reference evidence="2" key="2">
    <citation type="submission" date="2020-05" db="UniProtKB">
        <authorList>
            <consortium name="EnsemblMetazoa"/>
        </authorList>
    </citation>
    <scope>IDENTIFICATION</scope>
    <source>
        <strain evidence="2">IAEA</strain>
    </source>
</reference>
<evidence type="ECO:0000313" key="3">
    <source>
        <dbReference type="Proteomes" id="UP000091820"/>
    </source>
</evidence>
<feature type="compositionally biased region" description="Polar residues" evidence="1">
    <location>
        <begin position="169"/>
        <end position="198"/>
    </location>
</feature>